<dbReference type="EMBL" id="FTNF01000027">
    <property type="protein sequence ID" value="SIR91227.1"/>
    <property type="molecule type" value="Genomic_DNA"/>
</dbReference>
<name>A0A1N7ET46_9ACTN</name>
<dbReference type="STRING" id="1198245.SAMN05444858_12710"/>
<dbReference type="AlphaFoldDB" id="A0A1N7ET46"/>
<proteinExistence type="predicted"/>
<accession>A0A1N7ET46</accession>
<evidence type="ECO:0000313" key="2">
    <source>
        <dbReference type="Proteomes" id="UP000186004"/>
    </source>
</evidence>
<gene>
    <name evidence="1" type="ORF">SAMN05444858_12710</name>
</gene>
<protein>
    <submittedName>
        <fullName evidence="1">Uncharacterized protein</fullName>
    </submittedName>
</protein>
<organism evidence="1 2">
    <name type="scientific">Micromonospora avicenniae</name>
    <dbReference type="NCBI Taxonomy" id="1198245"/>
    <lineage>
        <taxon>Bacteria</taxon>
        <taxon>Bacillati</taxon>
        <taxon>Actinomycetota</taxon>
        <taxon>Actinomycetes</taxon>
        <taxon>Micromonosporales</taxon>
        <taxon>Micromonosporaceae</taxon>
        <taxon>Micromonospora</taxon>
    </lineage>
</organism>
<dbReference type="Proteomes" id="UP000186004">
    <property type="component" value="Unassembled WGS sequence"/>
</dbReference>
<keyword evidence="2" id="KW-1185">Reference proteome</keyword>
<evidence type="ECO:0000313" key="1">
    <source>
        <dbReference type="EMBL" id="SIR91227.1"/>
    </source>
</evidence>
<sequence>MTRSEVTRRVVGDFLRYVRSGREPQLSHSSRMMVP</sequence>
<reference evidence="1 2" key="1">
    <citation type="submission" date="2017-01" db="EMBL/GenBank/DDBJ databases">
        <authorList>
            <person name="Mah S.A."/>
            <person name="Swanson W.J."/>
            <person name="Moy G.W."/>
            <person name="Vacquier V.D."/>
        </authorList>
    </citation>
    <scope>NUCLEOTIDE SEQUENCE [LARGE SCALE GENOMIC DNA]</scope>
    <source>
        <strain evidence="1 2">DSM 45758</strain>
    </source>
</reference>